<evidence type="ECO:0000256" key="5">
    <source>
        <dbReference type="SAM" id="Phobius"/>
    </source>
</evidence>
<organism evidence="7 8">
    <name type="scientific">Xenopus laevis</name>
    <name type="common">African clawed frog</name>
    <dbReference type="NCBI Taxonomy" id="8355"/>
    <lineage>
        <taxon>Eukaryota</taxon>
        <taxon>Metazoa</taxon>
        <taxon>Chordata</taxon>
        <taxon>Craniata</taxon>
        <taxon>Vertebrata</taxon>
        <taxon>Euteleostomi</taxon>
        <taxon>Amphibia</taxon>
        <taxon>Batrachia</taxon>
        <taxon>Anura</taxon>
        <taxon>Pipoidea</taxon>
        <taxon>Pipidae</taxon>
        <taxon>Xenopodinae</taxon>
        <taxon>Xenopus</taxon>
        <taxon>Xenopus</taxon>
    </lineage>
</organism>
<evidence type="ECO:0000256" key="1">
    <source>
        <dbReference type="ARBA" id="ARBA00022734"/>
    </source>
</evidence>
<dbReference type="PROSITE" id="PS00615">
    <property type="entry name" value="C_TYPE_LECTIN_1"/>
    <property type="match status" value="1"/>
</dbReference>
<keyword evidence="7" id="KW-1185">Reference proteome</keyword>
<dbReference type="GeneID" id="108710639"/>
<keyword evidence="2" id="KW-1015">Disulfide bond</keyword>
<dbReference type="InterPro" id="IPR050111">
    <property type="entry name" value="C-type_lectin/snaclec_domain"/>
</dbReference>
<dbReference type="PROSITE" id="PS50041">
    <property type="entry name" value="C_TYPE_LECTIN_2"/>
    <property type="match status" value="1"/>
</dbReference>
<evidence type="ECO:0000256" key="2">
    <source>
        <dbReference type="ARBA" id="ARBA00023157"/>
    </source>
</evidence>
<keyword evidence="5" id="KW-1133">Transmembrane helix</keyword>
<keyword evidence="1" id="KW-0430">Lectin</keyword>
<protein>
    <submittedName>
        <fullName evidence="8">C-type lectin domain family 4 member G isoform X5</fullName>
    </submittedName>
</protein>
<dbReference type="CDD" id="cd03590">
    <property type="entry name" value="CLECT_DC-SIGN_like"/>
    <property type="match status" value="1"/>
</dbReference>
<dbReference type="InterPro" id="IPR001304">
    <property type="entry name" value="C-type_lectin-like"/>
</dbReference>
<feature type="compositionally biased region" description="Basic and acidic residues" evidence="4">
    <location>
        <begin position="1"/>
        <end position="14"/>
    </location>
</feature>
<dbReference type="InterPro" id="IPR016187">
    <property type="entry name" value="CTDL_fold"/>
</dbReference>
<evidence type="ECO:0000313" key="8">
    <source>
        <dbReference type="RefSeq" id="XP_041443094.1"/>
    </source>
</evidence>
<feature type="transmembrane region" description="Helical" evidence="5">
    <location>
        <begin position="106"/>
        <end position="132"/>
    </location>
</feature>
<evidence type="ECO:0000256" key="3">
    <source>
        <dbReference type="SAM" id="Coils"/>
    </source>
</evidence>
<dbReference type="InterPro" id="IPR033989">
    <property type="entry name" value="CD209-like_CTLD"/>
</dbReference>
<evidence type="ECO:0000256" key="4">
    <source>
        <dbReference type="SAM" id="MobiDB-lite"/>
    </source>
</evidence>
<gene>
    <name evidence="8" type="primary">LOC108710639</name>
</gene>
<keyword evidence="5" id="KW-0472">Membrane</keyword>
<accession>A0A8J1MMU1</accession>
<dbReference type="InterPro" id="IPR016186">
    <property type="entry name" value="C-type_lectin-like/link_sf"/>
</dbReference>
<dbReference type="PANTHER" id="PTHR22803">
    <property type="entry name" value="MANNOSE, PHOSPHOLIPASE, LECTIN RECEPTOR RELATED"/>
    <property type="match status" value="1"/>
</dbReference>
<feature type="region of interest" description="Disordered" evidence="4">
    <location>
        <begin position="1"/>
        <end position="20"/>
    </location>
</feature>
<dbReference type="SUPFAM" id="SSF56436">
    <property type="entry name" value="C-type lectin-like"/>
    <property type="match status" value="1"/>
</dbReference>
<proteinExistence type="predicted"/>
<reference evidence="8" key="1">
    <citation type="submission" date="2025-08" db="UniProtKB">
        <authorList>
            <consortium name="RefSeq"/>
        </authorList>
    </citation>
    <scope>IDENTIFICATION</scope>
    <source>
        <strain evidence="8">J_2021</strain>
        <tissue evidence="8">Erythrocytes</tissue>
    </source>
</reference>
<dbReference type="Pfam" id="PF00059">
    <property type="entry name" value="Lectin_C"/>
    <property type="match status" value="1"/>
</dbReference>
<dbReference type="SMART" id="SM00034">
    <property type="entry name" value="CLECT"/>
    <property type="match status" value="1"/>
</dbReference>
<feature type="domain" description="C-type lectin" evidence="6">
    <location>
        <begin position="268"/>
        <end position="383"/>
    </location>
</feature>
<keyword evidence="3" id="KW-0175">Coiled coil</keyword>
<sequence>MHCLEEMMNKESRSGDPGGSCMWHGGGRTTLRRNQSTGQKDIPIHWHKMDRGKLQSDSDIYGNITFTEEPTGTALKMRKIQQEPKEENLSPKFLKATETLRTQRRLLMILVTLLVLAFIFLIILTSLMFIYYSMVSSQLKQQDEEKDNLLTQITTINQTIDEQKANLLTQISTTKQTLDKQKTNILTQITAMQQTLDSRISESMRSTKQDILQTIENDKQKTNILTQITAMQQTLDSRISESMRSTKQDILQTIENEKPKCDSNWKAFDGSCYYIVTTKKNWDNAQETCKSMNSDLVIINSDRKKNFLESITDSSYFWIGLKRDKNNKDEWRWVDGTYYYPPQRFWLKGEPNNDQGREDCVHMWKEKKWNDVFCTDEYKAICEKK</sequence>
<keyword evidence="5" id="KW-0812">Transmembrane</keyword>
<dbReference type="GO" id="GO:0030246">
    <property type="term" value="F:carbohydrate binding"/>
    <property type="evidence" value="ECO:0007669"/>
    <property type="project" value="UniProtKB-KW"/>
</dbReference>
<evidence type="ECO:0000313" key="7">
    <source>
        <dbReference type="Proteomes" id="UP000186698"/>
    </source>
</evidence>
<dbReference type="Proteomes" id="UP000186698">
    <property type="component" value="Chromosome 3L"/>
</dbReference>
<name>A0A8J1MMU1_XENLA</name>
<feature type="coiled-coil region" evidence="3">
    <location>
        <begin position="139"/>
        <end position="166"/>
    </location>
</feature>
<dbReference type="AlphaFoldDB" id="A0A8J1MMU1"/>
<evidence type="ECO:0000259" key="6">
    <source>
        <dbReference type="PROSITE" id="PS50041"/>
    </source>
</evidence>
<dbReference type="InterPro" id="IPR018378">
    <property type="entry name" value="C-type_lectin_CS"/>
</dbReference>
<dbReference type="Gene3D" id="3.10.100.10">
    <property type="entry name" value="Mannose-Binding Protein A, subunit A"/>
    <property type="match status" value="1"/>
</dbReference>
<dbReference type="RefSeq" id="XP_041443094.1">
    <property type="nucleotide sequence ID" value="XM_041587160.1"/>
</dbReference>